<feature type="compositionally biased region" description="Polar residues" evidence="5">
    <location>
        <begin position="573"/>
        <end position="582"/>
    </location>
</feature>
<feature type="region of interest" description="Disordered" evidence="5">
    <location>
        <begin position="653"/>
        <end position="680"/>
    </location>
</feature>
<name>A0A8S1BLE5_9INSE</name>
<feature type="compositionally biased region" description="Basic and acidic residues" evidence="5">
    <location>
        <begin position="547"/>
        <end position="557"/>
    </location>
</feature>
<comment type="subcellular location">
    <subcellularLocation>
        <location evidence="1">Nucleus</location>
    </subcellularLocation>
</comment>
<evidence type="ECO:0000256" key="3">
    <source>
        <dbReference type="ARBA" id="ARBA00022552"/>
    </source>
</evidence>
<reference evidence="6 7" key="1">
    <citation type="submission" date="2020-04" db="EMBL/GenBank/DDBJ databases">
        <authorList>
            <person name="Alioto T."/>
            <person name="Alioto T."/>
            <person name="Gomez Garrido J."/>
        </authorList>
    </citation>
    <scope>NUCLEOTIDE SEQUENCE [LARGE SCALE GENOMIC DNA]</scope>
</reference>
<dbReference type="PANTHER" id="PTHR13026:SF0">
    <property type="entry name" value="RIBOSOMAL RNA PROCESSING 1B"/>
    <property type="match status" value="1"/>
</dbReference>
<dbReference type="Proteomes" id="UP000494165">
    <property type="component" value="Unassembled WGS sequence"/>
</dbReference>
<evidence type="ECO:0000256" key="4">
    <source>
        <dbReference type="ARBA" id="ARBA00023242"/>
    </source>
</evidence>
<keyword evidence="7" id="KW-1185">Reference proteome</keyword>
<feature type="region of interest" description="Disordered" evidence="5">
    <location>
        <begin position="272"/>
        <end position="297"/>
    </location>
</feature>
<feature type="region of interest" description="Disordered" evidence="5">
    <location>
        <begin position="524"/>
        <end position="597"/>
    </location>
</feature>
<feature type="compositionally biased region" description="Acidic residues" evidence="5">
    <location>
        <begin position="273"/>
        <end position="297"/>
    </location>
</feature>
<dbReference type="GO" id="GO:0030688">
    <property type="term" value="C:preribosome, small subunit precursor"/>
    <property type="evidence" value="ECO:0007669"/>
    <property type="project" value="InterPro"/>
</dbReference>
<dbReference type="EMBL" id="CADEPI010000002">
    <property type="protein sequence ID" value="CAB3359773.1"/>
    <property type="molecule type" value="Genomic_DNA"/>
</dbReference>
<feature type="compositionally biased region" description="Acidic residues" evidence="5">
    <location>
        <begin position="412"/>
        <end position="426"/>
    </location>
</feature>
<organism evidence="6 7">
    <name type="scientific">Cloeon dipterum</name>
    <dbReference type="NCBI Taxonomy" id="197152"/>
    <lineage>
        <taxon>Eukaryota</taxon>
        <taxon>Metazoa</taxon>
        <taxon>Ecdysozoa</taxon>
        <taxon>Arthropoda</taxon>
        <taxon>Hexapoda</taxon>
        <taxon>Insecta</taxon>
        <taxon>Pterygota</taxon>
        <taxon>Palaeoptera</taxon>
        <taxon>Ephemeroptera</taxon>
        <taxon>Pisciforma</taxon>
        <taxon>Baetidae</taxon>
        <taxon>Cloeon</taxon>
    </lineage>
</organism>
<dbReference type="Pfam" id="PF05997">
    <property type="entry name" value="Nop52"/>
    <property type="match status" value="1"/>
</dbReference>
<feature type="compositionally biased region" description="Basic and acidic residues" evidence="5">
    <location>
        <begin position="653"/>
        <end position="666"/>
    </location>
</feature>
<dbReference type="OrthoDB" id="2019504at2759"/>
<evidence type="ECO:0000256" key="2">
    <source>
        <dbReference type="ARBA" id="ARBA00006374"/>
    </source>
</evidence>
<comment type="caution">
    <text evidence="6">The sequence shown here is derived from an EMBL/GenBank/DDBJ whole genome shotgun (WGS) entry which is preliminary data.</text>
</comment>
<protein>
    <submittedName>
        <fullName evidence="6">Uncharacterized protein</fullName>
    </submittedName>
</protein>
<evidence type="ECO:0000256" key="5">
    <source>
        <dbReference type="SAM" id="MobiDB-lite"/>
    </source>
</evidence>
<accession>A0A8S1BLE5</accession>
<dbReference type="PANTHER" id="PTHR13026">
    <property type="entry name" value="NNP-1 PROTEIN NOVEL NUCLEAR PROTEIN 1 NOP52"/>
    <property type="match status" value="1"/>
</dbReference>
<keyword evidence="4" id="KW-0539">Nucleus</keyword>
<feature type="region of interest" description="Disordered" evidence="5">
    <location>
        <begin position="398"/>
        <end position="462"/>
    </location>
</feature>
<evidence type="ECO:0000256" key="1">
    <source>
        <dbReference type="ARBA" id="ARBA00004123"/>
    </source>
</evidence>
<gene>
    <name evidence="6" type="ORF">CLODIP_2_CD07889</name>
</gene>
<evidence type="ECO:0000313" key="6">
    <source>
        <dbReference type="EMBL" id="CAB3359773.1"/>
    </source>
</evidence>
<keyword evidence="3" id="KW-0698">rRNA processing</keyword>
<sequence>MVKCKNINQTKDVEEKKKVLQISEEIALVQKLADNEVHMRDRALKRLKRWIYGKTKDGPAFTKEDLMMLWRGLFYCMWNSDKPLVQEQLCENMGSLVHCILNDKDVMLFIDGFLSTLRYEWTYIDNYRMDKYKMLVRRVLRQILVRVSSDDWKLAGELGKLLWENILNFKTVPPPPIGLAFHISEIYFQEIAKCSGKNELTENALLDFVRPFVQCIASNKTDERLQAIIRESVFGYLVNQSDVGIEQDEKIQAWKMMGCPAINLDQIEKNEIDSEDDEEIIDTDDGADSDDGADDEEQVLDPRAGQMNVELPQIKFNSQKIADMVDEFLTDKKLNSKTKKSLKLVREMFHLLAQNIHPIPFEAPVKEDEIGYLGFKPRKSAKRAAENLMKFEEELMKDSAKARRKRKGGFEPYEELDVDIDNEEESQPLIDQPQTKPSKKAPSPKADEPPAKRRRRSSLGLISNWEITEVTQEVAKEKVPDAASPGNIGNWHVVSVSELDSTPKKGASSEWEKPLQEGEYEYFVSPKKSPKRRSLCKASIDQEVAAEEPKPEGKENVARSPLTLVFNAKMPENQESPKSSRVAQREEPKNFGSPLSALRKARVSMPLNTKSQDLTPVGKKSLLIPALTNSAKKRVSIKLEHNKAQEVHEYVKQLRESPRNPHDSSKKPSQSLLKGSPAPFKSAIAKFRQNNMDIL</sequence>
<dbReference type="GO" id="GO:0006364">
    <property type="term" value="P:rRNA processing"/>
    <property type="evidence" value="ECO:0007669"/>
    <property type="project" value="UniProtKB-KW"/>
</dbReference>
<dbReference type="GO" id="GO:0005634">
    <property type="term" value="C:nucleus"/>
    <property type="evidence" value="ECO:0007669"/>
    <property type="project" value="UniProtKB-SubCell"/>
</dbReference>
<dbReference type="InterPro" id="IPR010301">
    <property type="entry name" value="RRP1"/>
</dbReference>
<dbReference type="AlphaFoldDB" id="A0A8S1BLE5"/>
<evidence type="ECO:0000313" key="7">
    <source>
        <dbReference type="Proteomes" id="UP000494165"/>
    </source>
</evidence>
<proteinExistence type="inferred from homology"/>
<comment type="similarity">
    <text evidence="2">Belongs to the RRP1 family.</text>
</comment>